<dbReference type="AlphaFoldDB" id="A0A917VSY0"/>
<evidence type="ECO:0000259" key="2">
    <source>
        <dbReference type="Pfam" id="PF25547"/>
    </source>
</evidence>
<proteinExistence type="predicted"/>
<dbReference type="Proteomes" id="UP000638263">
    <property type="component" value="Unassembled WGS sequence"/>
</dbReference>
<feature type="compositionally biased region" description="Low complexity" evidence="1">
    <location>
        <begin position="394"/>
        <end position="437"/>
    </location>
</feature>
<feature type="compositionally biased region" description="Low complexity" evidence="1">
    <location>
        <begin position="326"/>
        <end position="337"/>
    </location>
</feature>
<feature type="compositionally biased region" description="Polar residues" evidence="1">
    <location>
        <begin position="358"/>
        <end position="376"/>
    </location>
</feature>
<dbReference type="Pfam" id="PF25547">
    <property type="entry name" value="WXG100_2"/>
    <property type="match status" value="1"/>
</dbReference>
<evidence type="ECO:0000256" key="1">
    <source>
        <dbReference type="SAM" id="MobiDB-lite"/>
    </source>
</evidence>
<keyword evidence="4" id="KW-1185">Reference proteome</keyword>
<dbReference type="RefSeq" id="WP_156426408.1">
    <property type="nucleotide sequence ID" value="NZ_BMMH01000004.1"/>
</dbReference>
<evidence type="ECO:0000313" key="3">
    <source>
        <dbReference type="EMBL" id="GGL11421.1"/>
    </source>
</evidence>
<feature type="domain" description="Outer membrane channel protein CpnT-like N-terminal" evidence="2">
    <location>
        <begin position="17"/>
        <end position="146"/>
    </location>
</feature>
<reference evidence="3" key="2">
    <citation type="submission" date="2020-09" db="EMBL/GenBank/DDBJ databases">
        <authorList>
            <person name="Sun Q."/>
            <person name="Zhou Y."/>
        </authorList>
    </citation>
    <scope>NUCLEOTIDE SEQUENCE</scope>
    <source>
        <strain evidence="3">CGMCC 4.3508</strain>
    </source>
</reference>
<name>A0A917VSY0_9NOCA</name>
<dbReference type="InterPro" id="IPR057746">
    <property type="entry name" value="CpnT-like_N"/>
</dbReference>
<evidence type="ECO:0000313" key="4">
    <source>
        <dbReference type="Proteomes" id="UP000638263"/>
    </source>
</evidence>
<dbReference type="Gene3D" id="1.10.287.1060">
    <property type="entry name" value="ESAT-6-like"/>
    <property type="match status" value="1"/>
</dbReference>
<gene>
    <name evidence="3" type="ORF">GCM10011588_27370</name>
</gene>
<organism evidence="3 4">
    <name type="scientific">Nocardia jinanensis</name>
    <dbReference type="NCBI Taxonomy" id="382504"/>
    <lineage>
        <taxon>Bacteria</taxon>
        <taxon>Bacillati</taxon>
        <taxon>Actinomycetota</taxon>
        <taxon>Actinomycetes</taxon>
        <taxon>Mycobacteriales</taxon>
        <taxon>Nocardiaceae</taxon>
        <taxon>Nocardia</taxon>
    </lineage>
</organism>
<feature type="compositionally biased region" description="Pro residues" evidence="1">
    <location>
        <begin position="258"/>
        <end position="267"/>
    </location>
</feature>
<feature type="compositionally biased region" description="Basic and acidic residues" evidence="1">
    <location>
        <begin position="524"/>
        <end position="547"/>
    </location>
</feature>
<sequence>MSIHIPSEVVFFLNALGIPYPDIDVDQVREMGQSINEFAVDVRRTFDEGTGTIGEVESAMSGDSYQAILVQWSYILGKMEELDTAFDIAAAALDIAADVIEAVQIAVLIELAALAASFIASMFTPAAPATGPLLAAAARQIAKEMAEFVMWYIAAELLAKALDPMLDRFDQFIRDALRPPDVAPPAPGSAPVTHMDPDAVSRYITILENQARDMEEHGQKLNDRLDNLDFTTPGLDVPPGEWPSPTSVVPPAGSTQPVPLPSIPPNMLPDEQQPIAETPSRNPSAPEAGSSAPGDQPAKVGTAPPAGVSSGTETSQPTTVTPETVSPAASAAGAAPGDSLSPMSVSPGGIDSSGQGGNSADSGSITPDSVGSSSDPAGSAFAHYGPGVTAAMGPQSAMQTSPSASASAPGQSQAGSAASNGQRPTDAAGKAQGSAGRASGGPGGSDAGQPSGRKSSKTPWSRAGGKAARVAPETEPSGRKVPAVSAGESGTSGEEARTTSATSPGHEGPQVFAPSVAAPPPESSNDKSTGEDRDRDVPVEAPVKDSDTSGVGGRS</sequence>
<feature type="region of interest" description="Disordered" evidence="1">
    <location>
        <begin position="224"/>
        <end position="555"/>
    </location>
</feature>
<feature type="compositionally biased region" description="Polar residues" evidence="1">
    <location>
        <begin position="488"/>
        <end position="503"/>
    </location>
</feature>
<comment type="caution">
    <text evidence="3">The sequence shown here is derived from an EMBL/GenBank/DDBJ whole genome shotgun (WGS) entry which is preliminary data.</text>
</comment>
<feature type="compositionally biased region" description="Polar residues" evidence="1">
    <location>
        <begin position="309"/>
        <end position="324"/>
    </location>
</feature>
<accession>A0A917VSY0</accession>
<dbReference type="EMBL" id="BMMH01000004">
    <property type="protein sequence ID" value="GGL11421.1"/>
    <property type="molecule type" value="Genomic_DNA"/>
</dbReference>
<reference evidence="3" key="1">
    <citation type="journal article" date="2014" name="Int. J. Syst. Evol. Microbiol.">
        <title>Complete genome sequence of Corynebacterium casei LMG S-19264T (=DSM 44701T), isolated from a smear-ripened cheese.</title>
        <authorList>
            <consortium name="US DOE Joint Genome Institute (JGI-PGF)"/>
            <person name="Walter F."/>
            <person name="Albersmeier A."/>
            <person name="Kalinowski J."/>
            <person name="Ruckert C."/>
        </authorList>
    </citation>
    <scope>NUCLEOTIDE SEQUENCE</scope>
    <source>
        <strain evidence="3">CGMCC 4.3508</strain>
    </source>
</reference>
<protein>
    <recommendedName>
        <fullName evidence="2">Outer membrane channel protein CpnT-like N-terminal domain-containing protein</fullName>
    </recommendedName>
</protein>